<organism evidence="1">
    <name type="scientific">marine sediment metagenome</name>
    <dbReference type="NCBI Taxonomy" id="412755"/>
    <lineage>
        <taxon>unclassified sequences</taxon>
        <taxon>metagenomes</taxon>
        <taxon>ecological metagenomes</taxon>
    </lineage>
</organism>
<evidence type="ECO:0008006" key="2">
    <source>
        <dbReference type="Google" id="ProtNLM"/>
    </source>
</evidence>
<proteinExistence type="predicted"/>
<accession>A0A0F9EG03</accession>
<sequence length="233" mass="26363">MKLDSASIAYIKLVVETAQLVGIDDLIIEPNKVRAMNEEKTVVIFQEKDVPDMVFNSVGLNRIGVFLNRLEVAKTQDNFAVEVITDENNEFARSIKMSAKGFKVDYRCANPKTIGAPRKLSEEWIYNIELTPQAVYMLQKGQAAMSTDRVSLINNDNGATFEFSDINSDKFSHTFTKRVSMIEGTNESFTYKYPIKVLLPLFKYDPEGSFEIGRRGMLKIVVNNLNIFVLPQA</sequence>
<reference evidence="1" key="1">
    <citation type="journal article" date="2015" name="Nature">
        <title>Complex archaea that bridge the gap between prokaryotes and eukaryotes.</title>
        <authorList>
            <person name="Spang A."/>
            <person name="Saw J.H."/>
            <person name="Jorgensen S.L."/>
            <person name="Zaremba-Niedzwiedzka K."/>
            <person name="Martijn J."/>
            <person name="Lind A.E."/>
            <person name="van Eijk R."/>
            <person name="Schleper C."/>
            <person name="Guy L."/>
            <person name="Ettema T.J."/>
        </authorList>
    </citation>
    <scope>NUCLEOTIDE SEQUENCE</scope>
</reference>
<name>A0A0F9EG03_9ZZZZ</name>
<comment type="caution">
    <text evidence="1">The sequence shown here is derived from an EMBL/GenBank/DDBJ whole genome shotgun (WGS) entry which is preliminary data.</text>
</comment>
<dbReference type="Gene3D" id="3.70.10.10">
    <property type="match status" value="1"/>
</dbReference>
<evidence type="ECO:0000313" key="1">
    <source>
        <dbReference type="EMBL" id="KKL28756.1"/>
    </source>
</evidence>
<gene>
    <name evidence="1" type="ORF">LCGC14_2371970</name>
</gene>
<dbReference type="AlphaFoldDB" id="A0A0F9EG03"/>
<dbReference type="EMBL" id="LAZR01034983">
    <property type="protein sequence ID" value="KKL28756.1"/>
    <property type="molecule type" value="Genomic_DNA"/>
</dbReference>
<protein>
    <recommendedName>
        <fullName evidence="2">Proliferating cell nuclear antigen PCNA N-terminal domain-containing protein</fullName>
    </recommendedName>
</protein>